<name>A0A0F5K149_9BURK</name>
<dbReference type="STRING" id="28092.WM40_09305"/>
<dbReference type="PATRIC" id="fig|28092.6.peg.2189"/>
<dbReference type="PANTHER" id="PTHR38784">
    <property type="entry name" value="SUCROSE PHOSPHORYLASE"/>
    <property type="match status" value="1"/>
</dbReference>
<dbReference type="PIRSF" id="PIRSF011484">
    <property type="entry name" value="YaeQ"/>
    <property type="match status" value="1"/>
</dbReference>
<proteinExistence type="predicted"/>
<dbReference type="Proteomes" id="UP000033618">
    <property type="component" value="Unassembled WGS sequence"/>
</dbReference>
<accession>A0A0F5K149</accession>
<evidence type="ECO:0000313" key="2">
    <source>
        <dbReference type="Proteomes" id="UP000033618"/>
    </source>
</evidence>
<dbReference type="SUPFAM" id="SSF52980">
    <property type="entry name" value="Restriction endonuclease-like"/>
    <property type="match status" value="1"/>
</dbReference>
<keyword evidence="2" id="KW-1185">Reference proteome</keyword>
<dbReference type="InterPro" id="IPR009822">
    <property type="entry name" value="YaeQ"/>
</dbReference>
<protein>
    <recommendedName>
        <fullName evidence="3">YaeQ family protein</fullName>
    </recommendedName>
</protein>
<dbReference type="EMBL" id="LAQU01000007">
    <property type="protein sequence ID" value="KKB63851.1"/>
    <property type="molecule type" value="Genomic_DNA"/>
</dbReference>
<evidence type="ECO:0000313" key="1">
    <source>
        <dbReference type="EMBL" id="KKB63851.1"/>
    </source>
</evidence>
<dbReference type="AlphaFoldDB" id="A0A0F5K149"/>
<dbReference type="RefSeq" id="WP_024902031.1">
    <property type="nucleotide sequence ID" value="NZ_CADFGU010000001.1"/>
</dbReference>
<sequence length="188" mass="20951">MALKATIHKAELVIADMDRPYYGDHALTIAKHPSENDERMMVRLIVFGLLASESLSFTKGLSDADEPDLWQKDLTGHIEKWVDIGQPDERRMSRAAARADLALVVAHGGRAADVWWQQNENKVSRLDKLEVWKLHDDVPAALAGLAARGMRLALNRQDDQLWVSSMDSDTSVLVEWTVLKAAKAARVG</sequence>
<gene>
    <name evidence="1" type="ORF">WM40_09305</name>
</gene>
<reference evidence="1 2" key="1">
    <citation type="submission" date="2015-03" db="EMBL/GenBank/DDBJ databases">
        <title>Draft Genome Sequence of Burkholderia andropogonis type strain ICMP2807, isolated from Sorghum bicolor.</title>
        <authorList>
            <person name="Lopes-Santos L."/>
            <person name="Castro D.B."/>
            <person name="Ottoboni L.M."/>
            <person name="Park D."/>
            <person name="Weirc B.S."/>
            <person name="Destefano S.A."/>
        </authorList>
    </citation>
    <scope>NUCLEOTIDE SEQUENCE [LARGE SCALE GENOMIC DNA]</scope>
    <source>
        <strain evidence="1 2">ICMP2807</strain>
    </source>
</reference>
<dbReference type="InterPro" id="IPR038590">
    <property type="entry name" value="YaeQ_sf"/>
</dbReference>
<dbReference type="SMART" id="SM01322">
    <property type="entry name" value="YaeQ"/>
    <property type="match status" value="1"/>
</dbReference>
<dbReference type="OrthoDB" id="5293309at2"/>
<dbReference type="InterPro" id="IPR011335">
    <property type="entry name" value="Restrct_endonuc-II-like"/>
</dbReference>
<organism evidence="1 2">
    <name type="scientific">Robbsia andropogonis</name>
    <dbReference type="NCBI Taxonomy" id="28092"/>
    <lineage>
        <taxon>Bacteria</taxon>
        <taxon>Pseudomonadati</taxon>
        <taxon>Pseudomonadota</taxon>
        <taxon>Betaproteobacteria</taxon>
        <taxon>Burkholderiales</taxon>
        <taxon>Burkholderiaceae</taxon>
        <taxon>Robbsia</taxon>
    </lineage>
</organism>
<comment type="caution">
    <text evidence="1">The sequence shown here is derived from an EMBL/GenBank/DDBJ whole genome shotgun (WGS) entry which is preliminary data.</text>
</comment>
<dbReference type="PANTHER" id="PTHR38784:SF1">
    <property type="entry name" value="SUCROSE PHOSPHORYLASE"/>
    <property type="match status" value="1"/>
</dbReference>
<evidence type="ECO:0008006" key="3">
    <source>
        <dbReference type="Google" id="ProtNLM"/>
    </source>
</evidence>
<dbReference type="Gene3D" id="3.10.640.10">
    <property type="entry name" value="Restriction endonuclease-like alpha-beta roll domain"/>
    <property type="match status" value="1"/>
</dbReference>
<dbReference type="Pfam" id="PF07152">
    <property type="entry name" value="YaeQ"/>
    <property type="match status" value="1"/>
</dbReference>